<proteinExistence type="predicted"/>
<organism evidence="1 2">
    <name type="scientific">Mycobacterium stomatepiae</name>
    <dbReference type="NCBI Taxonomy" id="470076"/>
    <lineage>
        <taxon>Bacteria</taxon>
        <taxon>Bacillati</taxon>
        <taxon>Actinomycetota</taxon>
        <taxon>Actinomycetes</taxon>
        <taxon>Mycobacteriales</taxon>
        <taxon>Mycobacteriaceae</taxon>
        <taxon>Mycobacterium</taxon>
        <taxon>Mycobacterium simiae complex</taxon>
    </lineage>
</organism>
<dbReference type="AlphaFoldDB" id="A0A7I7QGB5"/>
<dbReference type="EMBL" id="AP022587">
    <property type="protein sequence ID" value="BBY25180.1"/>
    <property type="molecule type" value="Genomic_DNA"/>
</dbReference>
<gene>
    <name evidence="1" type="ORF">MSTO_53850</name>
</gene>
<accession>A0A7I7QGB5</accession>
<reference evidence="1 2" key="1">
    <citation type="journal article" date="2019" name="Emerg. Microbes Infect.">
        <title>Comprehensive subspecies identification of 175 nontuberculous mycobacteria species based on 7547 genomic profiles.</title>
        <authorList>
            <person name="Matsumoto Y."/>
            <person name="Kinjo T."/>
            <person name="Motooka D."/>
            <person name="Nabeya D."/>
            <person name="Jung N."/>
            <person name="Uechi K."/>
            <person name="Horii T."/>
            <person name="Iida T."/>
            <person name="Fujita J."/>
            <person name="Nakamura S."/>
        </authorList>
    </citation>
    <scope>NUCLEOTIDE SEQUENCE [LARGE SCALE GENOMIC DNA]</scope>
    <source>
        <strain evidence="1 2">JCM 17783</strain>
    </source>
</reference>
<keyword evidence="2" id="KW-1185">Reference proteome</keyword>
<dbReference type="Proteomes" id="UP000467130">
    <property type="component" value="Chromosome"/>
</dbReference>
<dbReference type="KEGG" id="msto:MSTO_53850"/>
<name>A0A7I7QGB5_9MYCO</name>
<protein>
    <submittedName>
        <fullName evidence="1">Uncharacterized protein</fullName>
    </submittedName>
</protein>
<sequence>MDHRHRRQVGADLAQRGVIGCLRARDEELDAGRLERVRGVRQSCLDDRRRRQFGDVEDCAGTVVVGHRFAQHVVGQPGHHADTRIGFPCQQSDFEIYRVVVPGADHGGRAHDPGLDEVVLGVGDVVVDQLDDGRAGVLQLFGDRRRQRVVTADDDVAVHAHRASQDVTLL</sequence>
<evidence type="ECO:0000313" key="2">
    <source>
        <dbReference type="Proteomes" id="UP000467130"/>
    </source>
</evidence>
<evidence type="ECO:0000313" key="1">
    <source>
        <dbReference type="EMBL" id="BBY25180.1"/>
    </source>
</evidence>